<keyword evidence="5" id="KW-1185">Reference proteome</keyword>
<dbReference type="InterPro" id="IPR027944">
    <property type="entry name" value="SEO_C"/>
</dbReference>
<dbReference type="InterPro" id="IPR039299">
    <property type="entry name" value="SEOA"/>
</dbReference>
<feature type="domain" description="Sieve element occlusion C-terminal" evidence="2">
    <location>
        <begin position="449"/>
        <end position="680"/>
    </location>
</feature>
<evidence type="ECO:0000313" key="3">
    <source>
        <dbReference type="EMBL" id="GMN56874.1"/>
    </source>
</evidence>
<name>A0AA88DKN7_FICCA</name>
<proteinExistence type="predicted"/>
<dbReference type="GO" id="GO:0010088">
    <property type="term" value="P:phloem development"/>
    <property type="evidence" value="ECO:0007669"/>
    <property type="project" value="InterPro"/>
</dbReference>
<evidence type="ECO:0008006" key="6">
    <source>
        <dbReference type="Google" id="ProtNLM"/>
    </source>
</evidence>
<dbReference type="EMBL" id="BTGU01000079">
    <property type="protein sequence ID" value="GMN58575.1"/>
    <property type="molecule type" value="Genomic_DNA"/>
</dbReference>
<evidence type="ECO:0000313" key="4">
    <source>
        <dbReference type="EMBL" id="GMN58575.1"/>
    </source>
</evidence>
<gene>
    <name evidence="3" type="ORF">TIFTF001_025991</name>
    <name evidence="4" type="ORF">TIFTF001_027668</name>
</gene>
<dbReference type="AlphaFoldDB" id="A0AA88DKN7"/>
<dbReference type="InterPro" id="IPR027942">
    <property type="entry name" value="SEO_N"/>
</dbReference>
<dbReference type="Pfam" id="PF14577">
    <property type="entry name" value="SEO_C"/>
    <property type="match status" value="1"/>
</dbReference>
<dbReference type="Pfam" id="PF14576">
    <property type="entry name" value="SEO_N"/>
    <property type="match status" value="1"/>
</dbReference>
<dbReference type="Proteomes" id="UP001187192">
    <property type="component" value="Unassembled WGS sequence"/>
</dbReference>
<dbReference type="EMBL" id="BTGU01000066">
    <property type="protein sequence ID" value="GMN56874.1"/>
    <property type="molecule type" value="Genomic_DNA"/>
</dbReference>
<dbReference type="PANTHER" id="PTHR33232">
    <property type="entry name" value="PROTEIN SIEVE ELEMENT OCCLUSION B-LIKE"/>
    <property type="match status" value="1"/>
</dbReference>
<accession>A0AA88DKN7</accession>
<dbReference type="PANTHER" id="PTHR33232:SF20">
    <property type="entry name" value="PROTEIN SIEVE ELEMENT OCCLUSION B-LIKE"/>
    <property type="match status" value="1"/>
</dbReference>
<sequence>MANNFTQALVPMLMPGKRDPLQRKFSKSDDSMLVKQVRETHNSETSYFIDVKPVLFVIEDILRSVAPGIDGVINIFCKCSGGDLHGSTLTLFKMLAYYPWEAKVVLTLAGFSATYGEFWLVAQLCTTTPLAKAVAHLKQLSDIIEHSQALKPQLEAIEKLLNAVVKVTKRMVEFNELPTEYLSEDSVQVSVAKAHIPAAAYWTIRSIIACAWHVTSLTDFRYEQIASTSEIWELSSLAHKLINFNDLLAAELDGCRQNIEKRRYEEEYRNLIRLLESTHLDNMKVLKTLISTREDQALVFGNPKARVSIEGLRRKHVLLLISDLDLSHDEITILYSMYEMRMKQDGMYDVHAKDATYELVWLPVVDRIVNWNEGHKRKFSELLTMMPWHSVHSPQIIEPPVVKYIREKWHFDKKLIIVAIDPQGKVSSTNAMHMMWIWGNVAFPFSHEKEDAMWATESWTLKLLVDGIDPGLLQLIMQDKYICLYGGENIDWIREFTSKAKQVALALGIELEMIYVGKSNVSKERLRRINATIDAEKLSHIWPDLTSIWFFWSRLESMRCSQARYGTTIESDPVLKEVMILLSYDGSDQGWVSVWRGQSEMARANGQLALLTLNEFQQWETEAQRIGLVPALDLEMQRRHSPQHCTRLILPGIGQDIPENVVCTECGREMEKFFMFRCCND</sequence>
<evidence type="ECO:0000259" key="1">
    <source>
        <dbReference type="Pfam" id="PF14576"/>
    </source>
</evidence>
<organism evidence="3 5">
    <name type="scientific">Ficus carica</name>
    <name type="common">Common fig</name>
    <dbReference type="NCBI Taxonomy" id="3494"/>
    <lineage>
        <taxon>Eukaryota</taxon>
        <taxon>Viridiplantae</taxon>
        <taxon>Streptophyta</taxon>
        <taxon>Embryophyta</taxon>
        <taxon>Tracheophyta</taxon>
        <taxon>Spermatophyta</taxon>
        <taxon>Magnoliopsida</taxon>
        <taxon>eudicotyledons</taxon>
        <taxon>Gunneridae</taxon>
        <taxon>Pentapetalae</taxon>
        <taxon>rosids</taxon>
        <taxon>fabids</taxon>
        <taxon>Rosales</taxon>
        <taxon>Moraceae</taxon>
        <taxon>Ficeae</taxon>
        <taxon>Ficus</taxon>
    </lineage>
</organism>
<comment type="caution">
    <text evidence="3">The sequence shown here is derived from an EMBL/GenBank/DDBJ whole genome shotgun (WGS) entry which is preliminary data.</text>
</comment>
<reference evidence="3" key="1">
    <citation type="submission" date="2023-07" db="EMBL/GenBank/DDBJ databases">
        <title>draft genome sequence of fig (Ficus carica).</title>
        <authorList>
            <person name="Takahashi T."/>
            <person name="Nishimura K."/>
        </authorList>
    </citation>
    <scope>NUCLEOTIDE SEQUENCE</scope>
</reference>
<evidence type="ECO:0000259" key="2">
    <source>
        <dbReference type="Pfam" id="PF14577"/>
    </source>
</evidence>
<feature type="domain" description="Sieve element occlusion N-terminal" evidence="1">
    <location>
        <begin position="74"/>
        <end position="279"/>
    </location>
</feature>
<protein>
    <recommendedName>
        <fullName evidence="6">Protein SIEVE ELEMENT OCCLUSION B-like</fullName>
    </recommendedName>
</protein>
<evidence type="ECO:0000313" key="5">
    <source>
        <dbReference type="Proteomes" id="UP001187192"/>
    </source>
</evidence>